<protein>
    <submittedName>
        <fullName evidence="1">Uncharacterized protein</fullName>
    </submittedName>
</protein>
<dbReference type="Proteomes" id="UP000030758">
    <property type="component" value="Unassembled WGS sequence"/>
</dbReference>
<evidence type="ECO:0000313" key="1">
    <source>
        <dbReference type="EMBL" id="KFD64575.1"/>
    </source>
</evidence>
<reference evidence="1" key="1">
    <citation type="journal article" date="2014" name="Nat. Genet.">
        <title>Genome and transcriptome of the porcine whipworm Trichuris suis.</title>
        <authorList>
            <person name="Jex A.R."/>
            <person name="Nejsum P."/>
            <person name="Schwarz E.M."/>
            <person name="Hu L."/>
            <person name="Young N.D."/>
            <person name="Hall R.S."/>
            <person name="Korhonen P.K."/>
            <person name="Liao S."/>
            <person name="Thamsborg S."/>
            <person name="Xia J."/>
            <person name="Xu P."/>
            <person name="Wang S."/>
            <person name="Scheerlinck J.P."/>
            <person name="Hofmann A."/>
            <person name="Sternberg P.W."/>
            <person name="Wang J."/>
            <person name="Gasser R.B."/>
        </authorList>
    </citation>
    <scope>NUCLEOTIDE SEQUENCE [LARGE SCALE GENOMIC DNA]</scope>
    <source>
        <strain evidence="1">DCEP-RM93F</strain>
    </source>
</reference>
<dbReference type="AlphaFoldDB" id="A0A085N529"/>
<proteinExistence type="predicted"/>
<organism evidence="1">
    <name type="scientific">Trichuris suis</name>
    <name type="common">pig whipworm</name>
    <dbReference type="NCBI Taxonomy" id="68888"/>
    <lineage>
        <taxon>Eukaryota</taxon>
        <taxon>Metazoa</taxon>
        <taxon>Ecdysozoa</taxon>
        <taxon>Nematoda</taxon>
        <taxon>Enoplea</taxon>
        <taxon>Dorylaimia</taxon>
        <taxon>Trichinellida</taxon>
        <taxon>Trichuridae</taxon>
        <taxon>Trichuris</taxon>
    </lineage>
</organism>
<name>A0A085N529_9BILA</name>
<dbReference type="EMBL" id="KL367554">
    <property type="protein sequence ID" value="KFD64575.1"/>
    <property type="molecule type" value="Genomic_DNA"/>
</dbReference>
<gene>
    <name evidence="1" type="ORF">M514_23289</name>
</gene>
<accession>A0A085N529</accession>
<sequence>MAIVEMGSISYADNDEAQNFYFFIVSSVKPADRSEGRSGLAIEGGESVPYYRYGGSILTSTAHWRLAVRPAGWPIIPQLLHSSES</sequence>